<feature type="compositionally biased region" description="Gly residues" evidence="8">
    <location>
        <begin position="529"/>
        <end position="544"/>
    </location>
</feature>
<evidence type="ECO:0000259" key="10">
    <source>
        <dbReference type="PROSITE" id="PS50011"/>
    </source>
</evidence>
<evidence type="ECO:0000256" key="9">
    <source>
        <dbReference type="SAM" id="Phobius"/>
    </source>
</evidence>
<dbReference type="InterPro" id="IPR017441">
    <property type="entry name" value="Protein_kinase_ATP_BS"/>
</dbReference>
<dbReference type="GO" id="GO:0005524">
    <property type="term" value="F:ATP binding"/>
    <property type="evidence" value="ECO:0007669"/>
    <property type="project" value="UniProtKB-UniRule"/>
</dbReference>
<dbReference type="InterPro" id="IPR011009">
    <property type="entry name" value="Kinase-like_dom_sf"/>
</dbReference>
<evidence type="ECO:0000256" key="8">
    <source>
        <dbReference type="SAM" id="MobiDB-lite"/>
    </source>
</evidence>
<gene>
    <name evidence="11" type="ORF">B7C62_14730</name>
</gene>
<evidence type="ECO:0000313" key="12">
    <source>
        <dbReference type="Proteomes" id="UP000192251"/>
    </source>
</evidence>
<feature type="compositionally biased region" description="Low complexity" evidence="8">
    <location>
        <begin position="387"/>
        <end position="412"/>
    </location>
</feature>
<evidence type="ECO:0000256" key="2">
    <source>
        <dbReference type="ARBA" id="ARBA00012513"/>
    </source>
</evidence>
<keyword evidence="9" id="KW-0472">Membrane</keyword>
<dbReference type="Gene3D" id="1.10.510.10">
    <property type="entry name" value="Transferase(Phosphotransferase) domain 1"/>
    <property type="match status" value="1"/>
</dbReference>
<dbReference type="Pfam" id="PF00069">
    <property type="entry name" value="Pkinase"/>
    <property type="match status" value="1"/>
</dbReference>
<dbReference type="EMBL" id="CP020563">
    <property type="protein sequence ID" value="ARF73384.1"/>
    <property type="molecule type" value="Genomic_DNA"/>
</dbReference>
<dbReference type="Proteomes" id="UP000192251">
    <property type="component" value="Chromosome"/>
</dbReference>
<keyword evidence="9" id="KW-0812">Transmembrane</keyword>
<dbReference type="SUPFAM" id="SSF56112">
    <property type="entry name" value="Protein kinase-like (PK-like)"/>
    <property type="match status" value="1"/>
</dbReference>
<dbReference type="GO" id="GO:0004674">
    <property type="term" value="F:protein serine/threonine kinase activity"/>
    <property type="evidence" value="ECO:0007669"/>
    <property type="project" value="UniProtKB-KW"/>
</dbReference>
<protein>
    <recommendedName>
        <fullName evidence="2">non-specific serine/threonine protein kinase</fullName>
        <ecNumber evidence="2">2.7.11.1</ecNumber>
    </recommendedName>
</protein>
<feature type="compositionally biased region" description="Basic and acidic residues" evidence="8">
    <location>
        <begin position="465"/>
        <end position="474"/>
    </location>
</feature>
<dbReference type="InterPro" id="IPR050660">
    <property type="entry name" value="NEK_Ser/Thr_kinase"/>
</dbReference>
<evidence type="ECO:0000256" key="4">
    <source>
        <dbReference type="ARBA" id="ARBA00022741"/>
    </source>
</evidence>
<dbReference type="PROSITE" id="PS50011">
    <property type="entry name" value="PROTEIN_KINASE_DOM"/>
    <property type="match status" value="1"/>
</dbReference>
<feature type="compositionally biased region" description="Low complexity" evidence="8">
    <location>
        <begin position="351"/>
        <end position="361"/>
    </location>
</feature>
<evidence type="ECO:0000256" key="6">
    <source>
        <dbReference type="ARBA" id="ARBA00022840"/>
    </source>
</evidence>
<keyword evidence="3" id="KW-0808">Transferase</keyword>
<dbReference type="AlphaFoldDB" id="A0ABC8BSQ8"/>
<evidence type="ECO:0000313" key="11">
    <source>
        <dbReference type="EMBL" id="ARF73384.1"/>
    </source>
</evidence>
<feature type="compositionally biased region" description="Gly residues" evidence="8">
    <location>
        <begin position="413"/>
        <end position="422"/>
    </location>
</feature>
<comment type="similarity">
    <text evidence="1">Belongs to the protein kinase superfamily. NEK Ser/Thr protein kinase family. NIMA subfamily.</text>
</comment>
<feature type="transmembrane region" description="Helical" evidence="9">
    <location>
        <begin position="441"/>
        <end position="460"/>
    </location>
</feature>
<feature type="binding site" evidence="7">
    <location>
        <position position="62"/>
    </location>
    <ligand>
        <name>ATP</name>
        <dbReference type="ChEBI" id="CHEBI:30616"/>
    </ligand>
</feature>
<keyword evidence="5 11" id="KW-0418">Kinase</keyword>
<feature type="compositionally biased region" description="Low complexity" evidence="8">
    <location>
        <begin position="475"/>
        <end position="487"/>
    </location>
</feature>
<dbReference type="Gene3D" id="3.30.200.20">
    <property type="entry name" value="Phosphorylase Kinase, domain 1"/>
    <property type="match status" value="1"/>
</dbReference>
<name>A0ABC8BSQ8_9ACTN</name>
<proteinExistence type="inferred from homology"/>
<keyword evidence="12" id="KW-1185">Reference proteome</keyword>
<dbReference type="RefSeq" id="WP_084747176.1">
    <property type="nucleotide sequence ID" value="NZ_CP020563.1"/>
</dbReference>
<dbReference type="KEGG" id="kab:B7C62_14730"/>
<dbReference type="SMART" id="SM00220">
    <property type="entry name" value="S_TKc"/>
    <property type="match status" value="1"/>
</dbReference>
<reference evidence="11 12" key="1">
    <citation type="submission" date="2017-04" db="EMBL/GenBank/DDBJ databases">
        <title>The complete genome sequence of Streptomyces albolongus YIM 101047, the producer of novel bafilomycins and novel odoriferous sesquiterpenoids.</title>
        <authorList>
            <person name="Yin M."/>
            <person name="Jiang Y."/>
        </authorList>
    </citation>
    <scope>NUCLEOTIDE SEQUENCE [LARGE SCALE GENOMIC DNA]</scope>
    <source>
        <strain evidence="11 12">YIM 101047</strain>
    </source>
</reference>
<keyword evidence="6 7" id="KW-0067">ATP-binding</keyword>
<dbReference type="InterPro" id="IPR008271">
    <property type="entry name" value="Ser/Thr_kinase_AS"/>
</dbReference>
<keyword evidence="9" id="KW-1133">Transmembrane helix</keyword>
<evidence type="ECO:0000256" key="7">
    <source>
        <dbReference type="PROSITE-ProRule" id="PRU10141"/>
    </source>
</evidence>
<feature type="region of interest" description="Disordered" evidence="8">
    <location>
        <begin position="337"/>
        <end position="361"/>
    </location>
</feature>
<feature type="compositionally biased region" description="Gly residues" evidence="8">
    <location>
        <begin position="553"/>
        <end position="603"/>
    </location>
</feature>
<evidence type="ECO:0000256" key="3">
    <source>
        <dbReference type="ARBA" id="ARBA00022679"/>
    </source>
</evidence>
<dbReference type="InterPro" id="IPR000719">
    <property type="entry name" value="Prot_kinase_dom"/>
</dbReference>
<evidence type="ECO:0000256" key="5">
    <source>
        <dbReference type="ARBA" id="ARBA00022777"/>
    </source>
</evidence>
<dbReference type="PANTHER" id="PTHR43671:SF13">
    <property type="entry name" value="SERINE_THREONINE-PROTEIN KINASE NEK2"/>
    <property type="match status" value="1"/>
</dbReference>
<organism evidence="11 12">
    <name type="scientific">Kitasatospora albolonga</name>
    <dbReference type="NCBI Taxonomy" id="68173"/>
    <lineage>
        <taxon>Bacteria</taxon>
        <taxon>Bacillati</taxon>
        <taxon>Actinomycetota</taxon>
        <taxon>Actinomycetes</taxon>
        <taxon>Kitasatosporales</taxon>
        <taxon>Streptomycetaceae</taxon>
        <taxon>Kitasatospora</taxon>
    </lineage>
</organism>
<feature type="domain" description="Protein kinase" evidence="10">
    <location>
        <begin position="34"/>
        <end position="294"/>
    </location>
</feature>
<feature type="region of interest" description="Disordered" evidence="8">
    <location>
        <begin position="465"/>
        <end position="624"/>
    </location>
</feature>
<accession>A0ABC8BSQ8</accession>
<sequence>MSVNREQSDDGERYTAMEGIRPLAAGDPERIGPYPLLGRLGAGGMGRVYLARSAGGRTVAVKVVHEEHIANGEFRARFRREIEAARRVGGRYTAPVLDADAEADRPWVATGYVPGPSLEQAVREHGPLPAESVHALAEGLLRALRGIHAAGIVHRDLKPSNVLLTVDGPRVIDFGIARALQVSVESLLTSTGMVIGSPGFMAPEQILGEETGTGADVFALGCVLMYAATGQLPFGNGASNQHAVMYRIVEGAPDLTLVTDAPLRELIGRCLTKKPAERPGVDALLGDLGTPEKLGASKPGAVKPGALKGGAWLPPQLLARLARQAALLLDADVPKAEAGEEVVEEPRPDADAGADVDNAKANADVDVVTADLRPGPEAVPAPEPEPVSKAAPVPVSEAAATPEPAPALVVSGSGSGGSGGSDSAGDSADARRKTSRRRRTWVVAAAVLAVLATGSTVALLDRGTEGGADARKGDAAASPGTGDAPSAPATPPADGDEDEAKKKDKKEDGEDGKGGKGEEKEQGQDKEGGSGSGAGEGSGSGGAVAPGSTSAGAGSGSGAGSSQPGGSGSGSGSGSSGNSGSGSGGSGNGGSGGAGSGDGGSGSGTAPKPPVTDPDPPAPDNRVPQHFVGTWSVVSQYSLRPHTVAIRRVSPGQQAVTLVADVQGTGHCEYTATLTSVADGGKRINVGTATVDKGRSTGMCRDSDPSFFVVDGSGIRHDVGPAHGSGYRYNRA</sequence>
<evidence type="ECO:0000256" key="1">
    <source>
        <dbReference type="ARBA" id="ARBA00010886"/>
    </source>
</evidence>
<dbReference type="CDD" id="cd14014">
    <property type="entry name" value="STKc_PknB_like"/>
    <property type="match status" value="1"/>
</dbReference>
<feature type="compositionally biased region" description="Pro residues" evidence="8">
    <location>
        <begin position="607"/>
        <end position="619"/>
    </location>
</feature>
<feature type="compositionally biased region" description="Basic and acidic residues" evidence="8">
    <location>
        <begin position="337"/>
        <end position="350"/>
    </location>
</feature>
<dbReference type="PANTHER" id="PTHR43671">
    <property type="entry name" value="SERINE/THREONINE-PROTEIN KINASE NEK"/>
    <property type="match status" value="1"/>
</dbReference>
<keyword evidence="11" id="KW-0723">Serine/threonine-protein kinase</keyword>
<dbReference type="EC" id="2.7.11.1" evidence="2"/>
<dbReference type="PROSITE" id="PS00107">
    <property type="entry name" value="PROTEIN_KINASE_ATP"/>
    <property type="match status" value="1"/>
</dbReference>
<feature type="compositionally biased region" description="Basic and acidic residues" evidence="8">
    <location>
        <begin position="499"/>
        <end position="528"/>
    </location>
</feature>
<dbReference type="PROSITE" id="PS00108">
    <property type="entry name" value="PROTEIN_KINASE_ST"/>
    <property type="match status" value="1"/>
</dbReference>
<keyword evidence="4 7" id="KW-0547">Nucleotide-binding</keyword>
<feature type="region of interest" description="Disordered" evidence="8">
    <location>
        <begin position="373"/>
        <end position="438"/>
    </location>
</feature>